<name>A0ABT2J5K2_9PSEU</name>
<proteinExistence type="predicted"/>
<protein>
    <submittedName>
        <fullName evidence="1">SRPBCC family protein</fullName>
    </submittedName>
</protein>
<evidence type="ECO:0000313" key="1">
    <source>
        <dbReference type="EMBL" id="MCT2583145.1"/>
    </source>
</evidence>
<dbReference type="Gene3D" id="3.30.530.20">
    <property type="match status" value="1"/>
</dbReference>
<dbReference type="SUPFAM" id="SSF55961">
    <property type="entry name" value="Bet v1-like"/>
    <property type="match status" value="1"/>
</dbReference>
<sequence length="152" mass="18130">MVEVEVERTIDCAPETFLEFVMDPERYREVDDKIVQVLWQRREGNLTEFKFKPRIPGMRLPEPPAVSQMRLTPGKRIDVELAPPPRNRVNHFMATFRASWTCERDGDGTHVRRWLSFDFNPLVRWLFEPVLRRTLKPSAERELRLAKQILER</sequence>
<dbReference type="Proteomes" id="UP001156441">
    <property type="component" value="Unassembled WGS sequence"/>
</dbReference>
<evidence type="ECO:0000313" key="2">
    <source>
        <dbReference type="Proteomes" id="UP001156441"/>
    </source>
</evidence>
<organism evidence="1 2">
    <name type="scientific">Actinophytocola gossypii</name>
    <dbReference type="NCBI Taxonomy" id="2812003"/>
    <lineage>
        <taxon>Bacteria</taxon>
        <taxon>Bacillati</taxon>
        <taxon>Actinomycetota</taxon>
        <taxon>Actinomycetes</taxon>
        <taxon>Pseudonocardiales</taxon>
        <taxon>Pseudonocardiaceae</taxon>
    </lineage>
</organism>
<accession>A0ABT2J5K2</accession>
<gene>
    <name evidence="1" type="ORF">JT362_08460</name>
</gene>
<dbReference type="InterPro" id="IPR019587">
    <property type="entry name" value="Polyketide_cyclase/dehydratase"/>
</dbReference>
<dbReference type="EMBL" id="JAFFZE010000009">
    <property type="protein sequence ID" value="MCT2583145.1"/>
    <property type="molecule type" value="Genomic_DNA"/>
</dbReference>
<comment type="caution">
    <text evidence="1">The sequence shown here is derived from an EMBL/GenBank/DDBJ whole genome shotgun (WGS) entry which is preliminary data.</text>
</comment>
<dbReference type="InterPro" id="IPR023393">
    <property type="entry name" value="START-like_dom_sf"/>
</dbReference>
<dbReference type="RefSeq" id="WP_260190518.1">
    <property type="nucleotide sequence ID" value="NZ_JAFFZE010000009.1"/>
</dbReference>
<reference evidence="1 2" key="1">
    <citation type="submission" date="2021-02" db="EMBL/GenBank/DDBJ databases">
        <title>Actinophytocola xerophila sp. nov., isolated from soil of cotton cropping field.</title>
        <authorList>
            <person name="Huang R."/>
            <person name="Chen X."/>
            <person name="Ge X."/>
            <person name="Liu W."/>
        </authorList>
    </citation>
    <scope>NUCLEOTIDE SEQUENCE [LARGE SCALE GENOMIC DNA]</scope>
    <source>
        <strain evidence="1 2">S1-96</strain>
    </source>
</reference>
<dbReference type="Pfam" id="PF10604">
    <property type="entry name" value="Polyketide_cyc2"/>
    <property type="match status" value="1"/>
</dbReference>
<keyword evidence="2" id="KW-1185">Reference proteome</keyword>